<sequence length="170" mass="18282">MVKGKTYQSSIVVEGVNGKTISLPLVIACDTSGHLGAAGRTWRFTAACRAEARHRTGVVSTPLPRSCRKTTLTSAFFRNLDGSTAKPVYSSIMSSSNMGADENCRNPGAYEDYIRGRNLRCTKVGGKNSASSSSTQRWDIRTADERIGVRLAVGSSVPQKLGENHRGRGD</sequence>
<proteinExistence type="predicted"/>
<evidence type="ECO:0000313" key="1">
    <source>
        <dbReference type="EMBL" id="PYI10893.1"/>
    </source>
</evidence>
<dbReference type="AlphaFoldDB" id="A0A319FMQ2"/>
<name>A0A319FMQ2_ASPSB</name>
<evidence type="ECO:0000313" key="2">
    <source>
        <dbReference type="Proteomes" id="UP000248423"/>
    </source>
</evidence>
<organism evidence="1 2">
    <name type="scientific">Aspergillus sclerotiicarbonarius (strain CBS 121057 / IBT 28362)</name>
    <dbReference type="NCBI Taxonomy" id="1448318"/>
    <lineage>
        <taxon>Eukaryota</taxon>
        <taxon>Fungi</taxon>
        <taxon>Dikarya</taxon>
        <taxon>Ascomycota</taxon>
        <taxon>Pezizomycotina</taxon>
        <taxon>Eurotiomycetes</taxon>
        <taxon>Eurotiomycetidae</taxon>
        <taxon>Eurotiales</taxon>
        <taxon>Aspergillaceae</taxon>
        <taxon>Aspergillus</taxon>
        <taxon>Aspergillus subgen. Circumdati</taxon>
    </lineage>
</organism>
<dbReference type="Proteomes" id="UP000248423">
    <property type="component" value="Unassembled WGS sequence"/>
</dbReference>
<reference evidence="1 2" key="1">
    <citation type="submission" date="2018-02" db="EMBL/GenBank/DDBJ databases">
        <title>The genomes of Aspergillus section Nigri reveals drivers in fungal speciation.</title>
        <authorList>
            <consortium name="DOE Joint Genome Institute"/>
            <person name="Vesth T.C."/>
            <person name="Nybo J."/>
            <person name="Theobald S."/>
            <person name="Brandl J."/>
            <person name="Frisvad J.C."/>
            <person name="Nielsen K.F."/>
            <person name="Lyhne E.K."/>
            <person name="Kogle M.E."/>
            <person name="Kuo A."/>
            <person name="Riley R."/>
            <person name="Clum A."/>
            <person name="Nolan M."/>
            <person name="Lipzen A."/>
            <person name="Salamov A."/>
            <person name="Henrissat B."/>
            <person name="Wiebenga A."/>
            <person name="De vries R.P."/>
            <person name="Grigoriev I.V."/>
            <person name="Mortensen U.H."/>
            <person name="Andersen M.R."/>
            <person name="Baker S.E."/>
        </authorList>
    </citation>
    <scope>NUCLEOTIDE SEQUENCE [LARGE SCALE GENOMIC DNA]</scope>
    <source>
        <strain evidence="1 2">CBS 121057</strain>
    </source>
</reference>
<gene>
    <name evidence="1" type="ORF">BO78DRAFT_393869</name>
</gene>
<dbReference type="VEuPathDB" id="FungiDB:BO78DRAFT_393869"/>
<protein>
    <submittedName>
        <fullName evidence="1">Uncharacterized protein</fullName>
    </submittedName>
</protein>
<dbReference type="EMBL" id="KZ826320">
    <property type="protein sequence ID" value="PYI10893.1"/>
    <property type="molecule type" value="Genomic_DNA"/>
</dbReference>
<accession>A0A319FMQ2</accession>
<keyword evidence="2" id="KW-1185">Reference proteome</keyword>